<feature type="domain" description="H-type lectin" evidence="1">
    <location>
        <begin position="13"/>
        <end position="87"/>
    </location>
</feature>
<organism evidence="2">
    <name type="scientific">Myoviridae sp. ctu3o5</name>
    <dbReference type="NCBI Taxonomy" id="2825198"/>
    <lineage>
        <taxon>Viruses</taxon>
        <taxon>Duplodnaviria</taxon>
        <taxon>Heunggongvirae</taxon>
        <taxon>Uroviricota</taxon>
        <taxon>Caudoviricetes</taxon>
    </lineage>
</organism>
<evidence type="ECO:0000313" key="2">
    <source>
        <dbReference type="EMBL" id="DAF88321.1"/>
    </source>
</evidence>
<dbReference type="EMBL" id="BK015984">
    <property type="protein sequence ID" value="DAF88321.1"/>
    <property type="molecule type" value="Genomic_DNA"/>
</dbReference>
<proteinExistence type="predicted"/>
<dbReference type="Pfam" id="PF09458">
    <property type="entry name" value="H_lectin"/>
    <property type="match status" value="1"/>
</dbReference>
<dbReference type="InterPro" id="IPR037221">
    <property type="entry name" value="H-type_lectin_dom_sf"/>
</dbReference>
<evidence type="ECO:0000259" key="1">
    <source>
        <dbReference type="Pfam" id="PF09458"/>
    </source>
</evidence>
<name>A0A8S5U1I9_9CAUD</name>
<dbReference type="InterPro" id="IPR019019">
    <property type="entry name" value="H-type_lectin_domain"/>
</dbReference>
<dbReference type="GO" id="GO:0030246">
    <property type="term" value="F:carbohydrate binding"/>
    <property type="evidence" value="ECO:0007669"/>
    <property type="project" value="InterPro"/>
</dbReference>
<dbReference type="Gene3D" id="2.60.40.2080">
    <property type="match status" value="1"/>
</dbReference>
<reference evidence="2" key="1">
    <citation type="journal article" date="2021" name="Proc. Natl. Acad. Sci. U.S.A.">
        <title>A Catalog of Tens of Thousands of Viruses from Human Metagenomes Reveals Hidden Associations with Chronic Diseases.</title>
        <authorList>
            <person name="Tisza M.J."/>
            <person name="Buck C.B."/>
        </authorList>
    </citation>
    <scope>NUCLEOTIDE SEQUENCE</scope>
    <source>
        <strain evidence="2">Ctu3o5</strain>
    </source>
</reference>
<dbReference type="SUPFAM" id="SSF141086">
    <property type="entry name" value="Agglutinin HPA-like"/>
    <property type="match status" value="1"/>
</dbReference>
<dbReference type="GO" id="GO:0007155">
    <property type="term" value="P:cell adhesion"/>
    <property type="evidence" value="ECO:0007669"/>
    <property type="project" value="InterPro"/>
</dbReference>
<protein>
    <submittedName>
        <fullName evidence="2">H-type lectin domain</fullName>
    </submittedName>
</protein>
<sequence>MLNVPSNALEATIQITFPKQFKTIPTVVCSFGGYGLPGDGWTDTPNSSWGGCAFSAVNVTNTPFTARCRRFDGAQLLGTYYVNWIAIGEAV</sequence>
<accession>A0A8S5U1I9</accession>